<gene>
    <name evidence="1" type="ORF">MMAD_42510</name>
</gene>
<reference evidence="1 2" key="1">
    <citation type="journal article" date="2019" name="Emerg. Microbes Infect.">
        <title>Comprehensive subspecies identification of 175 nontuberculous mycobacteria species based on 7547 genomic profiles.</title>
        <authorList>
            <person name="Matsumoto Y."/>
            <person name="Kinjo T."/>
            <person name="Motooka D."/>
            <person name="Nabeya D."/>
            <person name="Jung N."/>
            <person name="Uechi K."/>
            <person name="Horii T."/>
            <person name="Iida T."/>
            <person name="Fujita J."/>
            <person name="Nakamura S."/>
        </authorList>
    </citation>
    <scope>NUCLEOTIDE SEQUENCE [LARGE SCALE GENOMIC DNA]</scope>
    <source>
        <strain evidence="1 2">JCM 13574</strain>
    </source>
</reference>
<sequence length="421" mass="43376">MTPRRLAPIDAQTLWLAPKIPNDTFLLFGFDGVPTDLQRTLDDVEARARSCPELSSCVVDHGSLHYPALVGADVERSQLVAHDLRDRTWAGCLAAVSASIGHQLDAGVELWRLHVFADVIGMPGVNGPGTVAVLQISHALGGGGRTSAHAALLFGRAGVVLPEIHPGPSRRLAGLRAARAHRGLLADEAAGVVPAPAPVRPLLRTNALPSGPRSVRTVVCSRAELGGPTVTVAALSAVSTALAGHLRALGDDPSTLGAEVPMAKPPPRQAYNHFGNVGVGLYPDETQSDRLGRIADDLAARRRRADHPAMRASDLAFAATPAPLLRWGMARFDPNVRAPAVTGNTVVSSVNCGAADFAFGGAPVVLAAAFAGLSPMMGLTHVVVGIGDTVAIGVHAAESALGGPGGIDEYAERLGAALPLA</sequence>
<dbReference type="EMBL" id="AP022610">
    <property type="protein sequence ID" value="BBZ29956.1"/>
    <property type="molecule type" value="Genomic_DNA"/>
</dbReference>
<organism evidence="1 2">
    <name type="scientific">Mycolicibacterium madagascariense</name>
    <dbReference type="NCBI Taxonomy" id="212765"/>
    <lineage>
        <taxon>Bacteria</taxon>
        <taxon>Bacillati</taxon>
        <taxon>Actinomycetota</taxon>
        <taxon>Actinomycetes</taxon>
        <taxon>Mycobacteriales</taxon>
        <taxon>Mycobacteriaceae</taxon>
        <taxon>Mycolicibacterium</taxon>
    </lineage>
</organism>
<protein>
    <recommendedName>
        <fullName evidence="3">DUF1298 domain-containing protein</fullName>
    </recommendedName>
</protein>
<accession>A0A7I7XL82</accession>
<evidence type="ECO:0008006" key="3">
    <source>
        <dbReference type="Google" id="ProtNLM"/>
    </source>
</evidence>
<dbReference type="KEGG" id="mmag:MMAD_42510"/>
<dbReference type="RefSeq" id="WP_163740911.1">
    <property type="nucleotide sequence ID" value="NZ_AP022610.1"/>
</dbReference>
<keyword evidence="2" id="KW-1185">Reference proteome</keyword>
<proteinExistence type="predicted"/>
<name>A0A7I7XL82_9MYCO</name>
<dbReference type="AlphaFoldDB" id="A0A7I7XL82"/>
<dbReference type="Proteomes" id="UP000466517">
    <property type="component" value="Chromosome"/>
</dbReference>
<evidence type="ECO:0000313" key="1">
    <source>
        <dbReference type="EMBL" id="BBZ29956.1"/>
    </source>
</evidence>
<evidence type="ECO:0000313" key="2">
    <source>
        <dbReference type="Proteomes" id="UP000466517"/>
    </source>
</evidence>